<dbReference type="PIRSF" id="PIRSF002849">
    <property type="entry name" value="AAA_ATPase_chaperone_MoxR_prd"/>
    <property type="match status" value="1"/>
</dbReference>
<dbReference type="Gene3D" id="1.10.8.80">
    <property type="entry name" value="Magnesium chelatase subunit I, C-Terminal domain"/>
    <property type="match status" value="1"/>
</dbReference>
<dbReference type="PANTHER" id="PTHR42759:SF5">
    <property type="entry name" value="METHANOL DEHYDROGENASE REGULATOR"/>
    <property type="match status" value="1"/>
</dbReference>
<accession>A0A0A2T7Z0</accession>
<evidence type="ECO:0000256" key="1">
    <source>
        <dbReference type="ARBA" id="ARBA00022741"/>
    </source>
</evidence>
<organism evidence="5 6">
    <name type="scientific">Pontibacillus yanchengensis Y32</name>
    <dbReference type="NCBI Taxonomy" id="1385514"/>
    <lineage>
        <taxon>Bacteria</taxon>
        <taxon>Bacillati</taxon>
        <taxon>Bacillota</taxon>
        <taxon>Bacilli</taxon>
        <taxon>Bacillales</taxon>
        <taxon>Bacillaceae</taxon>
        <taxon>Pontibacillus</taxon>
    </lineage>
</organism>
<dbReference type="GO" id="GO:0005524">
    <property type="term" value="F:ATP binding"/>
    <property type="evidence" value="ECO:0007669"/>
    <property type="project" value="UniProtKB-KW"/>
</dbReference>
<keyword evidence="2" id="KW-0067">ATP-binding</keyword>
<dbReference type="OrthoDB" id="9808397at2"/>
<gene>
    <name evidence="5" type="ORF">N782_15865</name>
</gene>
<dbReference type="Pfam" id="PF17863">
    <property type="entry name" value="AAA_lid_2"/>
    <property type="match status" value="1"/>
</dbReference>
<protein>
    <submittedName>
        <fullName evidence="5">Magnesium chelatase</fullName>
    </submittedName>
</protein>
<dbReference type="STRING" id="1385514.N782_15865"/>
<reference evidence="5 6" key="1">
    <citation type="journal article" date="2015" name="Stand. Genomic Sci.">
        <title>High quality draft genome sequence of the moderately halophilic bacterium Pontibacillus yanchengensis Y32(T) and comparison among Pontibacillus genomes.</title>
        <authorList>
            <person name="Huang J."/>
            <person name="Qiao Z.X."/>
            <person name="Tang J.W."/>
            <person name="Wang G."/>
        </authorList>
    </citation>
    <scope>NUCLEOTIDE SEQUENCE [LARGE SCALE GENOMIC DNA]</scope>
    <source>
        <strain evidence="5 6">Y32</strain>
    </source>
</reference>
<dbReference type="Gene3D" id="3.40.50.300">
    <property type="entry name" value="P-loop containing nucleotide triphosphate hydrolases"/>
    <property type="match status" value="1"/>
</dbReference>
<keyword evidence="1" id="KW-0547">Nucleotide-binding</keyword>
<proteinExistence type="inferred from homology"/>
<evidence type="ECO:0000313" key="6">
    <source>
        <dbReference type="Proteomes" id="UP000030147"/>
    </source>
</evidence>
<dbReference type="InterPro" id="IPR011703">
    <property type="entry name" value="ATPase_AAA-3"/>
</dbReference>
<sequence length="318" mass="35445">MNQDRKESIKRAREALSSVILGKDEVVELLFTAILAKGHVLLESVPGSGKTKLAKSFAKVLDGSFSRVQFTPDVLPSDVTGIQFYNPKTHEFELRVGPVMTNILLADEINRATPKTQSSLLEVMEEQQTTIDGETMSIPSPFLVIATQNPIESNHGTFPLPEAQLDRFLFKIDMGYPSLAEEKNILTAYRVGEPLEELEATLHTDDILVLQEEVKQVRVSDVVQDYLLALVKETRDHTDIALGISTRGALALMRASQARALLREREFVTPEDVKELATNVFEHRIVLSMEGSIRKTPYQVVYELVDSIEVPVEIGEAT</sequence>
<feature type="domain" description="AAA+ ATPase" evidence="4">
    <location>
        <begin position="36"/>
        <end position="178"/>
    </location>
</feature>
<dbReference type="RefSeq" id="WP_036821618.1">
    <property type="nucleotide sequence ID" value="NZ_AVBF01000044.1"/>
</dbReference>
<evidence type="ECO:0000256" key="2">
    <source>
        <dbReference type="ARBA" id="ARBA00022840"/>
    </source>
</evidence>
<dbReference type="GO" id="GO:0016887">
    <property type="term" value="F:ATP hydrolysis activity"/>
    <property type="evidence" value="ECO:0007669"/>
    <property type="project" value="InterPro"/>
</dbReference>
<dbReference type="Pfam" id="PF07726">
    <property type="entry name" value="AAA_3"/>
    <property type="match status" value="1"/>
</dbReference>
<evidence type="ECO:0000256" key="3">
    <source>
        <dbReference type="ARBA" id="ARBA00061607"/>
    </source>
</evidence>
<dbReference type="SMART" id="SM00382">
    <property type="entry name" value="AAA"/>
    <property type="match status" value="1"/>
</dbReference>
<dbReference type="InterPro" id="IPR050764">
    <property type="entry name" value="CbbQ/NirQ/NorQ/GpvN"/>
</dbReference>
<name>A0A0A2T7Z0_9BACI</name>
<dbReference type="Proteomes" id="UP000030147">
    <property type="component" value="Unassembled WGS sequence"/>
</dbReference>
<dbReference type="AlphaFoldDB" id="A0A0A2T7Z0"/>
<dbReference type="FunFam" id="3.40.50.300:FF:000640">
    <property type="entry name" value="MoxR family ATPase"/>
    <property type="match status" value="1"/>
</dbReference>
<dbReference type="SUPFAM" id="SSF52540">
    <property type="entry name" value="P-loop containing nucleoside triphosphate hydrolases"/>
    <property type="match status" value="1"/>
</dbReference>
<evidence type="ECO:0000313" key="5">
    <source>
        <dbReference type="EMBL" id="KGP71892.1"/>
    </source>
</evidence>
<dbReference type="InterPro" id="IPR041628">
    <property type="entry name" value="ChlI/MoxR_AAA_lid"/>
</dbReference>
<dbReference type="eggNOG" id="COG0714">
    <property type="taxonomic scope" value="Bacteria"/>
</dbReference>
<dbReference type="EMBL" id="AVBF01000044">
    <property type="protein sequence ID" value="KGP71892.1"/>
    <property type="molecule type" value="Genomic_DNA"/>
</dbReference>
<dbReference type="PANTHER" id="PTHR42759">
    <property type="entry name" value="MOXR FAMILY PROTEIN"/>
    <property type="match status" value="1"/>
</dbReference>
<evidence type="ECO:0000259" key="4">
    <source>
        <dbReference type="SMART" id="SM00382"/>
    </source>
</evidence>
<comment type="caution">
    <text evidence="5">The sequence shown here is derived from an EMBL/GenBank/DDBJ whole genome shotgun (WGS) entry which is preliminary data.</text>
</comment>
<comment type="similarity">
    <text evidence="3">Belongs to the MoxR family.</text>
</comment>
<dbReference type="InterPro" id="IPR003593">
    <property type="entry name" value="AAA+_ATPase"/>
</dbReference>
<keyword evidence="6" id="KW-1185">Reference proteome</keyword>
<dbReference type="InterPro" id="IPR027417">
    <property type="entry name" value="P-loop_NTPase"/>
</dbReference>